<feature type="domain" description="Zinc finger PHD-type" evidence="5">
    <location>
        <begin position="7"/>
        <end position="52"/>
    </location>
</feature>
<dbReference type="EMBL" id="JAPTSV010000003">
    <property type="protein sequence ID" value="KAJ1529980.1"/>
    <property type="molecule type" value="Genomic_DNA"/>
</dbReference>
<dbReference type="SMART" id="SM00249">
    <property type="entry name" value="PHD"/>
    <property type="match status" value="1"/>
</dbReference>
<reference evidence="6" key="1">
    <citation type="submission" date="2022-12" db="EMBL/GenBank/DDBJ databases">
        <title>Chromosome-level genome assembly of the bean flower thrips Megalurothrips usitatus.</title>
        <authorList>
            <person name="Ma L."/>
            <person name="Liu Q."/>
            <person name="Li H."/>
            <person name="Cai W."/>
        </authorList>
    </citation>
    <scope>NUCLEOTIDE SEQUENCE</scope>
    <source>
        <strain evidence="6">Cailab_2022a</strain>
    </source>
</reference>
<proteinExistence type="predicted"/>
<dbReference type="InterPro" id="IPR001965">
    <property type="entry name" value="Znf_PHD"/>
</dbReference>
<organism evidence="6 7">
    <name type="scientific">Megalurothrips usitatus</name>
    <name type="common">bean blossom thrips</name>
    <dbReference type="NCBI Taxonomy" id="439358"/>
    <lineage>
        <taxon>Eukaryota</taxon>
        <taxon>Metazoa</taxon>
        <taxon>Ecdysozoa</taxon>
        <taxon>Arthropoda</taxon>
        <taxon>Hexapoda</taxon>
        <taxon>Insecta</taxon>
        <taxon>Pterygota</taxon>
        <taxon>Neoptera</taxon>
        <taxon>Paraneoptera</taxon>
        <taxon>Thysanoptera</taxon>
        <taxon>Terebrantia</taxon>
        <taxon>Thripoidea</taxon>
        <taxon>Thripidae</taxon>
        <taxon>Megalurothrips</taxon>
    </lineage>
</organism>
<evidence type="ECO:0000313" key="6">
    <source>
        <dbReference type="EMBL" id="KAJ1529980.1"/>
    </source>
</evidence>
<gene>
    <name evidence="6" type="ORF">ONE63_006708</name>
</gene>
<evidence type="ECO:0000259" key="5">
    <source>
        <dbReference type="SMART" id="SM00249"/>
    </source>
</evidence>
<sequence length="287" mass="32897">MSAKEINCPCGQPDKGFMIECDRCEVWYRGPCAGETAKSSKNKPKWFCEWCKGLRLHFHTLLKGQDALVKKVAKLEREILELRGNRWCSEKVVTEERDSTSTVKAVPYCEKCCTDHEATAKLQKKLSDTQQKVDSLEIELNAKSKKLKHLENRCCENCKRNQDFAVESQRRLDNSQTKVDSSQAELKAKIEEVMVLKNLQCENCISNKDAATESKIQLANAQVKASTLETQLNAKQEEVKTLNSKISELNKEIEQNYKTIYSLNERIKDLNDTLKIKRKCLSVSQRK</sequence>
<keyword evidence="4" id="KW-0175">Coiled coil</keyword>
<keyword evidence="1" id="KW-0479">Metal-binding</keyword>
<evidence type="ECO:0000256" key="2">
    <source>
        <dbReference type="ARBA" id="ARBA00022771"/>
    </source>
</evidence>
<evidence type="ECO:0000256" key="1">
    <source>
        <dbReference type="ARBA" id="ARBA00022723"/>
    </source>
</evidence>
<keyword evidence="2" id="KW-0863">Zinc-finger</keyword>
<keyword evidence="7" id="KW-1185">Reference proteome</keyword>
<feature type="coiled-coil region" evidence="4">
    <location>
        <begin position="119"/>
        <end position="192"/>
    </location>
</feature>
<evidence type="ECO:0000256" key="4">
    <source>
        <dbReference type="SAM" id="Coils"/>
    </source>
</evidence>
<dbReference type="InterPro" id="IPR013083">
    <property type="entry name" value="Znf_RING/FYVE/PHD"/>
</dbReference>
<evidence type="ECO:0000313" key="7">
    <source>
        <dbReference type="Proteomes" id="UP001075354"/>
    </source>
</evidence>
<dbReference type="SUPFAM" id="SSF57903">
    <property type="entry name" value="FYVE/PHD zinc finger"/>
    <property type="match status" value="1"/>
</dbReference>
<dbReference type="AlphaFoldDB" id="A0AAV7Y133"/>
<dbReference type="GO" id="GO:0008270">
    <property type="term" value="F:zinc ion binding"/>
    <property type="evidence" value="ECO:0007669"/>
    <property type="project" value="UniProtKB-KW"/>
</dbReference>
<dbReference type="Proteomes" id="UP001075354">
    <property type="component" value="Chromosome 3"/>
</dbReference>
<protein>
    <recommendedName>
        <fullName evidence="5">Zinc finger PHD-type domain-containing protein</fullName>
    </recommendedName>
</protein>
<comment type="caution">
    <text evidence="6">The sequence shown here is derived from an EMBL/GenBank/DDBJ whole genome shotgun (WGS) entry which is preliminary data.</text>
</comment>
<dbReference type="Gene3D" id="1.10.287.2610">
    <property type="match status" value="1"/>
</dbReference>
<dbReference type="Gene3D" id="3.30.40.10">
    <property type="entry name" value="Zinc/RING finger domain, C3HC4 (zinc finger)"/>
    <property type="match status" value="1"/>
</dbReference>
<feature type="coiled-coil region" evidence="4">
    <location>
        <begin position="218"/>
        <end position="259"/>
    </location>
</feature>
<keyword evidence="3" id="KW-0862">Zinc</keyword>
<dbReference type="InterPro" id="IPR011011">
    <property type="entry name" value="Znf_FYVE_PHD"/>
</dbReference>
<name>A0AAV7Y133_9NEOP</name>
<evidence type="ECO:0000256" key="3">
    <source>
        <dbReference type="ARBA" id="ARBA00022833"/>
    </source>
</evidence>
<accession>A0AAV7Y133</accession>